<comment type="function">
    <text evidence="1">Destroys radicals which are normally produced within the cells and which are toxic to biological systems. May play a role in favoring mycobacterial survival in phagocytes.</text>
</comment>
<keyword evidence="2" id="KW-0186">Copper</keyword>
<accession>A0ABS6EW97</accession>
<evidence type="ECO:0000313" key="5">
    <source>
        <dbReference type="Proteomes" id="UP000736583"/>
    </source>
</evidence>
<comment type="cofactor">
    <cofactor evidence="2">
        <name>Zn(2+)</name>
        <dbReference type="ChEBI" id="CHEBI:29105"/>
    </cofactor>
    <text evidence="2">Binds 1 zinc ion per subunit.</text>
</comment>
<evidence type="ECO:0000256" key="2">
    <source>
        <dbReference type="RuleBase" id="RU000393"/>
    </source>
</evidence>
<dbReference type="EC" id="1.15.1.1" evidence="2"/>
<dbReference type="Pfam" id="PF00080">
    <property type="entry name" value="Sod_Cu"/>
    <property type="match status" value="1"/>
</dbReference>
<dbReference type="RefSeq" id="WP_216456642.1">
    <property type="nucleotide sequence ID" value="NZ_JAHLQL010000001.1"/>
</dbReference>
<dbReference type="InterPro" id="IPR018152">
    <property type="entry name" value="SOD_Cu/Zn_BS"/>
</dbReference>
<dbReference type="InterPro" id="IPR024134">
    <property type="entry name" value="SOD_Cu/Zn_/chaperone"/>
</dbReference>
<comment type="similarity">
    <text evidence="2">Belongs to the Cu-Zn superoxide dismutase family.</text>
</comment>
<dbReference type="Proteomes" id="UP000736583">
    <property type="component" value="Unassembled WGS sequence"/>
</dbReference>
<comment type="catalytic activity">
    <reaction evidence="2">
        <text>2 superoxide + 2 H(+) = H2O2 + O2</text>
        <dbReference type="Rhea" id="RHEA:20696"/>
        <dbReference type="ChEBI" id="CHEBI:15378"/>
        <dbReference type="ChEBI" id="CHEBI:15379"/>
        <dbReference type="ChEBI" id="CHEBI:16240"/>
        <dbReference type="ChEBI" id="CHEBI:18421"/>
        <dbReference type="EC" id="1.15.1.1"/>
    </reaction>
</comment>
<proteinExistence type="inferred from homology"/>
<dbReference type="EMBL" id="JAHLQL010000001">
    <property type="protein sequence ID" value="MBU5590506.1"/>
    <property type="molecule type" value="Genomic_DNA"/>
</dbReference>
<evidence type="ECO:0000313" key="4">
    <source>
        <dbReference type="EMBL" id="MBU5590506.1"/>
    </source>
</evidence>
<gene>
    <name evidence="4" type="ORF">KQI89_01900</name>
</gene>
<keyword evidence="2" id="KW-0560">Oxidoreductase</keyword>
<dbReference type="CDD" id="cd00305">
    <property type="entry name" value="Cu-Zn_Superoxide_Dismutase"/>
    <property type="match status" value="1"/>
</dbReference>
<keyword evidence="2" id="KW-0862">Zinc</keyword>
<comment type="cofactor">
    <cofactor evidence="2">
        <name>Cu cation</name>
        <dbReference type="ChEBI" id="CHEBI:23378"/>
    </cofactor>
    <text evidence="2">Binds 1 copper ion per subunit.</text>
</comment>
<reference evidence="4 5" key="1">
    <citation type="submission" date="2021-06" db="EMBL/GenBank/DDBJ databases">
        <authorList>
            <person name="Sun Q."/>
            <person name="Li D."/>
        </authorList>
    </citation>
    <scope>NUCLEOTIDE SEQUENCE [LARGE SCALE GENOMIC DNA]</scope>
    <source>
        <strain evidence="4 5">MSJ-4</strain>
    </source>
</reference>
<organism evidence="4 5">
    <name type="scientific">Clostridium simiarum</name>
    <dbReference type="NCBI Taxonomy" id="2841506"/>
    <lineage>
        <taxon>Bacteria</taxon>
        <taxon>Bacillati</taxon>
        <taxon>Bacillota</taxon>
        <taxon>Clostridia</taxon>
        <taxon>Eubacteriales</taxon>
        <taxon>Clostridiaceae</taxon>
        <taxon>Clostridium</taxon>
    </lineage>
</organism>
<comment type="caution">
    <text evidence="4">The sequence shown here is derived from an EMBL/GenBank/DDBJ whole genome shotgun (WGS) entry which is preliminary data.</text>
</comment>
<keyword evidence="5" id="KW-1185">Reference proteome</keyword>
<dbReference type="PROSITE" id="PS00332">
    <property type="entry name" value="SOD_CU_ZN_2"/>
    <property type="match status" value="1"/>
</dbReference>
<keyword evidence="2" id="KW-0479">Metal-binding</keyword>
<feature type="domain" description="Superoxide dismutase copper/zinc binding" evidence="3">
    <location>
        <begin position="34"/>
        <end position="166"/>
    </location>
</feature>
<protein>
    <recommendedName>
        <fullName evidence="2">Superoxide dismutase [Cu-Zn]</fullName>
        <ecNumber evidence="2">1.15.1.1</ecNumber>
    </recommendedName>
</protein>
<evidence type="ECO:0000259" key="3">
    <source>
        <dbReference type="Pfam" id="PF00080"/>
    </source>
</evidence>
<dbReference type="PANTHER" id="PTHR10003">
    <property type="entry name" value="SUPEROXIDE DISMUTASE CU-ZN -RELATED"/>
    <property type="match status" value="1"/>
</dbReference>
<dbReference type="InterPro" id="IPR001424">
    <property type="entry name" value="SOD_Cu_Zn_dom"/>
</dbReference>
<name>A0ABS6EW97_9CLOT</name>
<sequence>MRKYYATRDEAYFRNMNTMATAVIKGGPFAPSIKGMVYFVDVPYGTNVCVTVWGLPEFKPATANEKQIGPHGFHIHEFGNCEVGDVNDPFKSAGSHWNPTKQPHGNHAGDFPVLFSNHGIAMMCFFTDKFKVKDVIGKSVVIHESPDDYKTQPAGDSGRRLACGVIK</sequence>
<evidence type="ECO:0000256" key="1">
    <source>
        <dbReference type="ARBA" id="ARBA00024900"/>
    </source>
</evidence>